<protein>
    <recommendedName>
        <fullName evidence="4">Rho-GAP domain-containing protein</fullName>
    </recommendedName>
</protein>
<evidence type="ECO:0000256" key="1">
    <source>
        <dbReference type="SAM" id="MobiDB-lite"/>
    </source>
</evidence>
<feature type="compositionally biased region" description="Polar residues" evidence="1">
    <location>
        <begin position="304"/>
        <end position="344"/>
    </location>
</feature>
<feature type="compositionally biased region" description="Basic and acidic residues" evidence="1">
    <location>
        <begin position="415"/>
        <end position="427"/>
    </location>
</feature>
<sequence length="471" mass="53010">MAKKNAATERKAAAKSMEKQIKAPAKTALKNQGHEFRCLPKTVAQMFNYINGEPEKRALVDDMGFGGLSYLPNEYLNQRLLKQIYDRYDVHDNTIYSDAAAVKITTDKIGHALGLSLRGTPYDTKVARNELSEENKAVHDYFKGFTTVALQNLIKATPVDTEENKKLWMRAFILFVQKVLLLPNSTEKICAAALPTLFDLQNTRHRNWAHHVHNFLLQELKKAKRKESAAIHGCCYVLMIIYFHETQFGENSRDPAAQPPWLAYWTGENLRKRIKQERQHGVGLLKTGQLRAEKEQLKKKSTKRVPSSDSESQTEPEPPYSNSTNGEGDSMSNPDETISEQPPQQKEIRSKRRFDHAVVGSNAPLNPTQESSAFAGLPDRLPDPDNVSLADALINLRKRKKEAMEIRKPKKRSGKGNEADETIHEVLRSASEAVAGSSDRTRMFDSFDTVSLGRDNITETQPSQPSNPGNE</sequence>
<feature type="region of interest" description="Disordered" evidence="1">
    <location>
        <begin position="282"/>
        <end position="382"/>
    </location>
</feature>
<dbReference type="Proteomes" id="UP001341840">
    <property type="component" value="Unassembled WGS sequence"/>
</dbReference>
<dbReference type="EMBL" id="JASCZI010031438">
    <property type="protein sequence ID" value="MED6126765.1"/>
    <property type="molecule type" value="Genomic_DNA"/>
</dbReference>
<comment type="caution">
    <text evidence="2">The sequence shown here is derived from an EMBL/GenBank/DDBJ whole genome shotgun (WGS) entry which is preliminary data.</text>
</comment>
<evidence type="ECO:0008006" key="4">
    <source>
        <dbReference type="Google" id="ProtNLM"/>
    </source>
</evidence>
<feature type="compositionally biased region" description="Polar residues" evidence="1">
    <location>
        <begin position="458"/>
        <end position="471"/>
    </location>
</feature>
<proteinExistence type="predicted"/>
<feature type="compositionally biased region" description="Polar residues" evidence="1">
    <location>
        <begin position="363"/>
        <end position="372"/>
    </location>
</feature>
<evidence type="ECO:0000313" key="3">
    <source>
        <dbReference type="Proteomes" id="UP001341840"/>
    </source>
</evidence>
<accession>A0ABU6RS20</accession>
<dbReference type="PANTHER" id="PTHR34835">
    <property type="entry name" value="OS07G0283600 PROTEIN-RELATED"/>
    <property type="match status" value="1"/>
</dbReference>
<feature type="region of interest" description="Disordered" evidence="1">
    <location>
        <begin position="399"/>
        <end position="471"/>
    </location>
</feature>
<reference evidence="2 3" key="1">
    <citation type="journal article" date="2023" name="Plants (Basel)">
        <title>Bridging the Gap: Combining Genomics and Transcriptomics Approaches to Understand Stylosanthes scabra, an Orphan Legume from the Brazilian Caatinga.</title>
        <authorList>
            <person name="Ferreira-Neto J.R.C."/>
            <person name="da Silva M.D."/>
            <person name="Binneck E."/>
            <person name="de Melo N.F."/>
            <person name="da Silva R.H."/>
            <person name="de Melo A.L.T.M."/>
            <person name="Pandolfi V."/>
            <person name="Bustamante F.O."/>
            <person name="Brasileiro-Vidal A.C."/>
            <person name="Benko-Iseppon A.M."/>
        </authorList>
    </citation>
    <scope>NUCLEOTIDE SEQUENCE [LARGE SCALE GENOMIC DNA]</scope>
    <source>
        <tissue evidence="2">Leaves</tissue>
    </source>
</reference>
<gene>
    <name evidence="2" type="ORF">PIB30_081682</name>
</gene>
<name>A0ABU6RS20_9FABA</name>
<dbReference type="PANTHER" id="PTHR34835:SF34">
    <property type="entry name" value="OS08G0555500 PROTEIN"/>
    <property type="match status" value="1"/>
</dbReference>
<evidence type="ECO:0000313" key="2">
    <source>
        <dbReference type="EMBL" id="MED6126765.1"/>
    </source>
</evidence>
<keyword evidence="3" id="KW-1185">Reference proteome</keyword>
<organism evidence="2 3">
    <name type="scientific">Stylosanthes scabra</name>
    <dbReference type="NCBI Taxonomy" id="79078"/>
    <lineage>
        <taxon>Eukaryota</taxon>
        <taxon>Viridiplantae</taxon>
        <taxon>Streptophyta</taxon>
        <taxon>Embryophyta</taxon>
        <taxon>Tracheophyta</taxon>
        <taxon>Spermatophyta</taxon>
        <taxon>Magnoliopsida</taxon>
        <taxon>eudicotyledons</taxon>
        <taxon>Gunneridae</taxon>
        <taxon>Pentapetalae</taxon>
        <taxon>rosids</taxon>
        <taxon>fabids</taxon>
        <taxon>Fabales</taxon>
        <taxon>Fabaceae</taxon>
        <taxon>Papilionoideae</taxon>
        <taxon>50 kb inversion clade</taxon>
        <taxon>dalbergioids sensu lato</taxon>
        <taxon>Dalbergieae</taxon>
        <taxon>Pterocarpus clade</taxon>
        <taxon>Stylosanthes</taxon>
    </lineage>
</organism>